<dbReference type="EMBL" id="JAJEKE010000010">
    <property type="protein sequence ID" value="MCQ1530269.1"/>
    <property type="molecule type" value="Genomic_DNA"/>
</dbReference>
<dbReference type="InterPro" id="IPR008995">
    <property type="entry name" value="Mo/tungstate-bd_C_term_dom"/>
</dbReference>
<dbReference type="Gene3D" id="2.40.50.100">
    <property type="match status" value="1"/>
</dbReference>
<dbReference type="Gene3D" id="3.40.50.300">
    <property type="entry name" value="P-loop containing nucleotide triphosphate hydrolases"/>
    <property type="match status" value="1"/>
</dbReference>
<evidence type="ECO:0000313" key="5">
    <source>
        <dbReference type="EMBL" id="MCQ1530269.1"/>
    </source>
</evidence>
<dbReference type="InterPro" id="IPR017871">
    <property type="entry name" value="ABC_transporter-like_CS"/>
</dbReference>
<keyword evidence="2" id="KW-0547">Nucleotide-binding</keyword>
<dbReference type="SUPFAM" id="SSF52540">
    <property type="entry name" value="P-loop containing nucleoside triphosphate hydrolases"/>
    <property type="match status" value="1"/>
</dbReference>
<dbReference type="Gene3D" id="2.40.50.140">
    <property type="entry name" value="Nucleic acid-binding proteins"/>
    <property type="match status" value="1"/>
</dbReference>
<proteinExistence type="predicted"/>
<dbReference type="RefSeq" id="WP_255227788.1">
    <property type="nucleotide sequence ID" value="NZ_JAJEKE010000010.1"/>
</dbReference>
<evidence type="ECO:0000256" key="3">
    <source>
        <dbReference type="ARBA" id="ARBA00022840"/>
    </source>
</evidence>
<keyword evidence="6" id="KW-1185">Reference proteome</keyword>
<comment type="caution">
    <text evidence="5">The sequence shown here is derived from an EMBL/GenBank/DDBJ whole genome shotgun (WGS) entry which is preliminary data.</text>
</comment>
<name>A0ABT1NI53_9FIRM</name>
<dbReference type="InterPro" id="IPR012340">
    <property type="entry name" value="NA-bd_OB-fold"/>
</dbReference>
<dbReference type="PANTHER" id="PTHR42781">
    <property type="entry name" value="SPERMIDINE/PUTRESCINE IMPORT ATP-BINDING PROTEIN POTA"/>
    <property type="match status" value="1"/>
</dbReference>
<dbReference type="SUPFAM" id="SSF50331">
    <property type="entry name" value="MOP-like"/>
    <property type="match status" value="1"/>
</dbReference>
<evidence type="ECO:0000313" key="6">
    <source>
        <dbReference type="Proteomes" id="UP001651880"/>
    </source>
</evidence>
<dbReference type="SMART" id="SM00382">
    <property type="entry name" value="AAA"/>
    <property type="match status" value="1"/>
</dbReference>
<accession>A0ABT1NI53</accession>
<dbReference type="GO" id="GO:0005524">
    <property type="term" value="F:ATP binding"/>
    <property type="evidence" value="ECO:0007669"/>
    <property type="project" value="UniProtKB-KW"/>
</dbReference>
<dbReference type="InterPro" id="IPR027417">
    <property type="entry name" value="P-loop_NTPase"/>
</dbReference>
<dbReference type="InterPro" id="IPR013611">
    <property type="entry name" value="Transp-assoc_OB_typ2"/>
</dbReference>
<dbReference type="Pfam" id="PF00005">
    <property type="entry name" value="ABC_tran"/>
    <property type="match status" value="1"/>
</dbReference>
<reference evidence="5 6" key="1">
    <citation type="submission" date="2021-10" db="EMBL/GenBank/DDBJ databases">
        <title>Lutispora strain m25 sp. nov., a thermophilic, non-spore-forming bacterium isolated from a lab-scale methanogenic bioreactor digesting anaerobic sludge.</title>
        <authorList>
            <person name="El Houari A."/>
            <person name="Mcdonald J."/>
        </authorList>
    </citation>
    <scope>NUCLEOTIDE SEQUENCE [LARGE SCALE GENOMIC DNA]</scope>
    <source>
        <strain evidence="6">m25</strain>
    </source>
</reference>
<organism evidence="5 6">
    <name type="scientific">Lutispora saccharofermentans</name>
    <dbReference type="NCBI Taxonomy" id="3024236"/>
    <lineage>
        <taxon>Bacteria</taxon>
        <taxon>Bacillati</taxon>
        <taxon>Bacillota</taxon>
        <taxon>Clostridia</taxon>
        <taxon>Lutisporales</taxon>
        <taxon>Lutisporaceae</taxon>
        <taxon>Lutispora</taxon>
    </lineage>
</organism>
<evidence type="ECO:0000259" key="4">
    <source>
        <dbReference type="PROSITE" id="PS50893"/>
    </source>
</evidence>
<evidence type="ECO:0000256" key="2">
    <source>
        <dbReference type="ARBA" id="ARBA00022741"/>
    </source>
</evidence>
<dbReference type="PROSITE" id="PS50893">
    <property type="entry name" value="ABC_TRANSPORTER_2"/>
    <property type="match status" value="1"/>
</dbReference>
<keyword evidence="1" id="KW-0813">Transport</keyword>
<dbReference type="Proteomes" id="UP001651880">
    <property type="component" value="Unassembled WGS sequence"/>
</dbReference>
<gene>
    <name evidence="5" type="ORF">LJD61_12010</name>
</gene>
<dbReference type="InterPro" id="IPR003439">
    <property type="entry name" value="ABC_transporter-like_ATP-bd"/>
</dbReference>
<dbReference type="Pfam" id="PF08402">
    <property type="entry name" value="TOBE_2"/>
    <property type="match status" value="1"/>
</dbReference>
<feature type="domain" description="ABC transporter" evidence="4">
    <location>
        <begin position="3"/>
        <end position="234"/>
    </location>
</feature>
<sequence length="318" mass="35367">MFLQIKGLAKRFDDVPAVDGIDLDIEAGRLVSILGPSGCGKTTTLRMIGGFVKPDRGSITLDGEDITGMSPERRPLCTVFQNYALFPHMTVMGNIYYGLRFKKNQSKQERMEKALNMIKLVGLSGMENKNIGLLSGGQQQRVALARALVLDPKLLLLDEPLSNLDAKLRMRVREEIKAVQQKLGITMIFVTHDQEEAMSMSDKVVVMNEGRIEQIGSPKGIYENPVNHFVADFIGRINMIKMGEALIGVRPEHVKITCDEGAMRGEVIQKHYMGSYTIYMIKAEDQVLQADIPNGANEDFQAGDKVGIAFQRQICFNS</sequence>
<dbReference type="InterPro" id="IPR003593">
    <property type="entry name" value="AAA+_ATPase"/>
</dbReference>
<evidence type="ECO:0000256" key="1">
    <source>
        <dbReference type="ARBA" id="ARBA00022448"/>
    </source>
</evidence>
<dbReference type="PANTHER" id="PTHR42781:SF4">
    <property type="entry name" value="SPERMIDINE_PUTRESCINE IMPORT ATP-BINDING PROTEIN POTA"/>
    <property type="match status" value="1"/>
</dbReference>
<dbReference type="InterPro" id="IPR050093">
    <property type="entry name" value="ABC_SmlMolc_Importer"/>
</dbReference>
<protein>
    <submittedName>
        <fullName evidence="5">ABC transporter ATP-binding protein</fullName>
    </submittedName>
</protein>
<dbReference type="PROSITE" id="PS00211">
    <property type="entry name" value="ABC_TRANSPORTER_1"/>
    <property type="match status" value="1"/>
</dbReference>
<keyword evidence="3 5" id="KW-0067">ATP-binding</keyword>